<dbReference type="InterPro" id="IPR013096">
    <property type="entry name" value="Cupin_2"/>
</dbReference>
<dbReference type="PANTHER" id="PTHR43698:SF1">
    <property type="entry name" value="BLL4564 PROTEIN"/>
    <property type="match status" value="1"/>
</dbReference>
<name>A0ABY7C5F5_9HYPH</name>
<dbReference type="InterPro" id="IPR047263">
    <property type="entry name" value="HNL-like_cupin"/>
</dbReference>
<evidence type="ECO:0000313" key="4">
    <source>
        <dbReference type="Proteomes" id="UP001164020"/>
    </source>
</evidence>
<protein>
    <submittedName>
        <fullName evidence="3">Cupin domain-containing protein</fullName>
    </submittedName>
</protein>
<dbReference type="RefSeq" id="WP_268883714.1">
    <property type="nucleotide sequence ID" value="NZ_CP114029.1"/>
</dbReference>
<feature type="region of interest" description="Disordered" evidence="1">
    <location>
        <begin position="1"/>
        <end position="21"/>
    </location>
</feature>
<dbReference type="SUPFAM" id="SSF51182">
    <property type="entry name" value="RmlC-like cupins"/>
    <property type="match status" value="1"/>
</dbReference>
<dbReference type="InterPro" id="IPR014710">
    <property type="entry name" value="RmlC-like_jellyroll"/>
</dbReference>
<feature type="domain" description="Cupin type-2" evidence="2">
    <location>
        <begin position="42"/>
        <end position="99"/>
    </location>
</feature>
<dbReference type="CDD" id="cd02233">
    <property type="entry name" value="cupin_HNL-like"/>
    <property type="match status" value="1"/>
</dbReference>
<evidence type="ECO:0000256" key="1">
    <source>
        <dbReference type="SAM" id="MobiDB-lite"/>
    </source>
</evidence>
<gene>
    <name evidence="3" type="ORF">OH818_11725</name>
</gene>
<organism evidence="3 4">
    <name type="scientific">Jiella pelagia</name>
    <dbReference type="NCBI Taxonomy" id="2986949"/>
    <lineage>
        <taxon>Bacteria</taxon>
        <taxon>Pseudomonadati</taxon>
        <taxon>Pseudomonadota</taxon>
        <taxon>Alphaproteobacteria</taxon>
        <taxon>Hyphomicrobiales</taxon>
        <taxon>Aurantimonadaceae</taxon>
        <taxon>Jiella</taxon>
    </lineage>
</organism>
<proteinExistence type="predicted"/>
<dbReference type="Proteomes" id="UP001164020">
    <property type="component" value="Chromosome"/>
</dbReference>
<dbReference type="InterPro" id="IPR011051">
    <property type="entry name" value="RmlC_Cupin_sf"/>
</dbReference>
<dbReference type="PANTHER" id="PTHR43698">
    <property type="entry name" value="RIBD C-TERMINAL DOMAIN CONTAINING PROTEIN"/>
    <property type="match status" value="1"/>
</dbReference>
<accession>A0ABY7C5F5</accession>
<evidence type="ECO:0000313" key="3">
    <source>
        <dbReference type="EMBL" id="WAP71169.1"/>
    </source>
</evidence>
<keyword evidence="4" id="KW-1185">Reference proteome</keyword>
<dbReference type="Gene3D" id="2.60.120.10">
    <property type="entry name" value="Jelly Rolls"/>
    <property type="match status" value="1"/>
</dbReference>
<sequence>MDIKRIGETPSDKGPEDHLTGRVRLDPLISPPEPARVAMAKVTFEPGARTAGHTHPPQQTLIVTEGCGWARREGGPKETIRSGDVVWFIPHERHWHGATASIGMTRIAVQEREDGSTVDWLEQVSQEDYQAGVGNGVAHRTPSSFAPLRPRRCLLAIG</sequence>
<evidence type="ECO:0000259" key="2">
    <source>
        <dbReference type="Pfam" id="PF07883"/>
    </source>
</evidence>
<dbReference type="Pfam" id="PF07883">
    <property type="entry name" value="Cupin_2"/>
    <property type="match status" value="1"/>
</dbReference>
<dbReference type="EMBL" id="CP114029">
    <property type="protein sequence ID" value="WAP71169.1"/>
    <property type="molecule type" value="Genomic_DNA"/>
</dbReference>
<reference evidence="3" key="1">
    <citation type="submission" date="2022-12" db="EMBL/GenBank/DDBJ databases">
        <title>Jiella pelagia sp. nov., isolated from phosphonate enriched culture of Northwest Pacific surface seawater.</title>
        <authorList>
            <person name="Shin D.Y."/>
            <person name="Hwang C.Y."/>
        </authorList>
    </citation>
    <scope>NUCLEOTIDE SEQUENCE</scope>
    <source>
        <strain evidence="3">HL-NP1</strain>
    </source>
</reference>